<dbReference type="AlphaFoldDB" id="A0A9P3L9T1"/>
<evidence type="ECO:0000313" key="1">
    <source>
        <dbReference type="EMBL" id="GJE87596.1"/>
    </source>
</evidence>
<dbReference type="EMBL" id="BPQB01000007">
    <property type="protein sequence ID" value="GJE87596.1"/>
    <property type="molecule type" value="Genomic_DNA"/>
</dbReference>
<protein>
    <submittedName>
        <fullName evidence="1">Uncharacterized protein</fullName>
    </submittedName>
</protein>
<reference evidence="1 2" key="1">
    <citation type="submission" date="2021-08" db="EMBL/GenBank/DDBJ databases">
        <title>Draft Genome Sequence of Phanerochaete sordida strain YK-624.</title>
        <authorList>
            <person name="Mori T."/>
            <person name="Dohra H."/>
            <person name="Suzuki T."/>
            <person name="Kawagishi H."/>
            <person name="Hirai H."/>
        </authorList>
    </citation>
    <scope>NUCLEOTIDE SEQUENCE [LARGE SCALE GENOMIC DNA]</scope>
    <source>
        <strain evidence="1 2">YK-624</strain>
    </source>
</reference>
<accession>A0A9P3L9T1</accession>
<name>A0A9P3L9T1_9APHY</name>
<comment type="caution">
    <text evidence="1">The sequence shown here is derived from an EMBL/GenBank/DDBJ whole genome shotgun (WGS) entry which is preliminary data.</text>
</comment>
<organism evidence="1 2">
    <name type="scientific">Phanerochaete sordida</name>
    <dbReference type="NCBI Taxonomy" id="48140"/>
    <lineage>
        <taxon>Eukaryota</taxon>
        <taxon>Fungi</taxon>
        <taxon>Dikarya</taxon>
        <taxon>Basidiomycota</taxon>
        <taxon>Agaricomycotina</taxon>
        <taxon>Agaricomycetes</taxon>
        <taxon>Polyporales</taxon>
        <taxon>Phanerochaetaceae</taxon>
        <taxon>Phanerochaete</taxon>
    </lineage>
</organism>
<proteinExistence type="predicted"/>
<dbReference type="OrthoDB" id="3249150at2759"/>
<gene>
    <name evidence="1" type="ORF">PsYK624_036790</name>
</gene>
<keyword evidence="2" id="KW-1185">Reference proteome</keyword>
<dbReference type="Proteomes" id="UP000703269">
    <property type="component" value="Unassembled WGS sequence"/>
</dbReference>
<evidence type="ECO:0000313" key="2">
    <source>
        <dbReference type="Proteomes" id="UP000703269"/>
    </source>
</evidence>
<sequence length="125" mass="13726">MSPTCTIPYEVLFCVVNDTPHAATFQTLRVDSGLRAGPTVLLHRGEAISLVLTAGQPYKYAVRQHGREANLSVKLWDDGSCSVREAFTPLARSSRGCLEERSHISDGVTVAIAVFKKHASFRRIL</sequence>